<keyword evidence="1" id="KW-0732">Signal</keyword>
<keyword evidence="4" id="KW-1185">Reference proteome</keyword>
<dbReference type="Pfam" id="PF14008">
    <property type="entry name" value="Metallophos_C"/>
    <property type="match status" value="1"/>
</dbReference>
<dbReference type="AlphaFoldDB" id="A0AA88B1L2"/>
<proteinExistence type="predicted"/>
<comment type="caution">
    <text evidence="3">The sequence shown here is derived from an EMBL/GenBank/DDBJ whole genome shotgun (WGS) entry which is preliminary data.</text>
</comment>
<accession>A0AA88B1L2</accession>
<feature type="domain" description="Purple acid phosphatase C-terminal" evidence="2">
    <location>
        <begin position="57"/>
        <end position="100"/>
    </location>
</feature>
<evidence type="ECO:0000313" key="4">
    <source>
        <dbReference type="Proteomes" id="UP001187192"/>
    </source>
</evidence>
<evidence type="ECO:0000259" key="2">
    <source>
        <dbReference type="Pfam" id="PF14008"/>
    </source>
</evidence>
<protein>
    <recommendedName>
        <fullName evidence="2">Purple acid phosphatase C-terminal domain-containing protein</fullName>
    </recommendedName>
</protein>
<reference evidence="3" key="1">
    <citation type="submission" date="2023-07" db="EMBL/GenBank/DDBJ databases">
        <title>draft genome sequence of fig (Ficus carica).</title>
        <authorList>
            <person name="Takahashi T."/>
            <person name="Nishimura K."/>
        </authorList>
    </citation>
    <scope>NUCLEOTIDE SEQUENCE</scope>
</reference>
<evidence type="ECO:0000256" key="1">
    <source>
        <dbReference type="SAM" id="SignalP"/>
    </source>
</evidence>
<feature type="signal peptide" evidence="1">
    <location>
        <begin position="1"/>
        <end position="26"/>
    </location>
</feature>
<name>A0AA88B1L2_FICCA</name>
<evidence type="ECO:0000313" key="3">
    <source>
        <dbReference type="EMBL" id="GMN56631.1"/>
    </source>
</evidence>
<dbReference type="Proteomes" id="UP001187192">
    <property type="component" value="Unassembled WGS sequence"/>
</dbReference>
<dbReference type="EMBL" id="BTGU01000064">
    <property type="protein sequence ID" value="GMN56631.1"/>
    <property type="molecule type" value="Genomic_DNA"/>
</dbReference>
<organism evidence="3 4">
    <name type="scientific">Ficus carica</name>
    <name type="common">Common fig</name>
    <dbReference type="NCBI Taxonomy" id="3494"/>
    <lineage>
        <taxon>Eukaryota</taxon>
        <taxon>Viridiplantae</taxon>
        <taxon>Streptophyta</taxon>
        <taxon>Embryophyta</taxon>
        <taxon>Tracheophyta</taxon>
        <taxon>Spermatophyta</taxon>
        <taxon>Magnoliopsida</taxon>
        <taxon>eudicotyledons</taxon>
        <taxon>Gunneridae</taxon>
        <taxon>Pentapetalae</taxon>
        <taxon>rosids</taxon>
        <taxon>fabids</taxon>
        <taxon>Rosales</taxon>
        <taxon>Moraceae</taxon>
        <taxon>Ficeae</taxon>
        <taxon>Ficus</taxon>
    </lineage>
</organism>
<dbReference type="InterPro" id="IPR025733">
    <property type="entry name" value="PAPs_C"/>
</dbReference>
<gene>
    <name evidence="3" type="ORF">TIFTF001_025750</name>
</gene>
<feature type="chain" id="PRO_5041668053" description="Purple acid phosphatase C-terminal domain-containing protein" evidence="1">
    <location>
        <begin position="27"/>
        <end position="100"/>
    </location>
</feature>
<sequence length="100" mass="10881">MGSASAIVHSIFQIALLAANIFTSQPVRPCRSNDTEIGKSPTRKVTSFSYDGVVNGVIVGGGGRNLSDYSILTPYWSAYKDRDFGFVKLTAYNHSSLLFE</sequence>